<name>E1R1V5_SEDSS</name>
<evidence type="ECO:0008006" key="3">
    <source>
        <dbReference type="Google" id="ProtNLM"/>
    </source>
</evidence>
<accession>E1R1V5</accession>
<dbReference type="OrthoDB" id="1100724at2"/>
<dbReference type="AlphaFoldDB" id="E1R1V5"/>
<dbReference type="eggNOG" id="COG1475">
    <property type="taxonomic scope" value="Bacteria"/>
</dbReference>
<reference evidence="1 2" key="1">
    <citation type="journal article" date="2010" name="Stand. Genomic Sci.">
        <title>Complete genome sequence of Spirochaeta smaragdinae type strain (SEBR 4228).</title>
        <authorList>
            <person name="Mavromatis K."/>
            <person name="Yasawong M."/>
            <person name="Chertkov O."/>
            <person name="Lapidus A."/>
            <person name="Lucas S."/>
            <person name="Nolan M."/>
            <person name="Del Rio T.G."/>
            <person name="Tice H."/>
            <person name="Cheng J.F."/>
            <person name="Pitluck S."/>
            <person name="Liolios K."/>
            <person name="Ivanova N."/>
            <person name="Tapia R."/>
            <person name="Han C."/>
            <person name="Bruce D."/>
            <person name="Goodwin L."/>
            <person name="Pati A."/>
            <person name="Chen A."/>
            <person name="Palaniappan K."/>
            <person name="Land M."/>
            <person name="Hauser L."/>
            <person name="Chang Y.J."/>
            <person name="Jeffries C.D."/>
            <person name="Detter J.C."/>
            <person name="Rohde M."/>
            <person name="Brambilla E."/>
            <person name="Spring S."/>
            <person name="Goker M."/>
            <person name="Sikorski J."/>
            <person name="Woyke T."/>
            <person name="Bristow J."/>
            <person name="Eisen J.A."/>
            <person name="Markowitz V."/>
            <person name="Hugenholtz P."/>
            <person name="Klenk H.P."/>
            <person name="Kyrpides N.C."/>
        </authorList>
    </citation>
    <scope>NUCLEOTIDE SEQUENCE [LARGE SCALE GENOMIC DNA]</scope>
    <source>
        <strain evidence="2">DSM 11293 / JCM 15392 / SEBR 4228</strain>
    </source>
</reference>
<dbReference type="EMBL" id="CP002116">
    <property type="protein sequence ID" value="ADK81481.1"/>
    <property type="molecule type" value="Genomic_DNA"/>
</dbReference>
<dbReference type="InterPro" id="IPR036086">
    <property type="entry name" value="ParB/Sulfiredoxin_sf"/>
</dbReference>
<protein>
    <recommendedName>
        <fullName evidence="3">Transcriptional regulator</fullName>
    </recommendedName>
</protein>
<organism evidence="1 2">
    <name type="scientific">Sediminispirochaeta smaragdinae (strain DSM 11293 / JCM 15392 / SEBR 4228)</name>
    <name type="common">Spirochaeta smaragdinae</name>
    <dbReference type="NCBI Taxonomy" id="573413"/>
    <lineage>
        <taxon>Bacteria</taxon>
        <taxon>Pseudomonadati</taxon>
        <taxon>Spirochaetota</taxon>
        <taxon>Spirochaetia</taxon>
        <taxon>Spirochaetales</taxon>
        <taxon>Spirochaetaceae</taxon>
        <taxon>Sediminispirochaeta</taxon>
    </lineage>
</organism>
<dbReference type="SUPFAM" id="SSF110849">
    <property type="entry name" value="ParB/Sulfiredoxin"/>
    <property type="match status" value="1"/>
</dbReference>
<evidence type="ECO:0000313" key="1">
    <source>
        <dbReference type="EMBL" id="ADK81481.1"/>
    </source>
</evidence>
<dbReference type="STRING" id="573413.Spirs_2366"/>
<gene>
    <name evidence="1" type="ordered locus">Spirs_2366</name>
</gene>
<evidence type="ECO:0000313" key="2">
    <source>
        <dbReference type="Proteomes" id="UP000002318"/>
    </source>
</evidence>
<keyword evidence="2" id="KW-1185">Reference proteome</keyword>
<dbReference type="KEGG" id="ssm:Spirs_2366"/>
<dbReference type="HOGENOM" id="CLU_061968_0_0_12"/>
<sequence length="311" mass="36412">MSENSALVQNQAREDFNKARTKAAFSRILNALSPEKQRLLSLEDVKNLLKPKSQTYKGMQAVDIDLIVGSEGRYKDFTSAFLPKRDFIRGRWESVDRAHLMDVTLPPIKLYEIGGVYFVRDGNHRVSVAKSQGGRAIDAEVIELDTELKLEPGMTQNDLKWLVINYEKERVFEETGLGTVIDKREIHFTETGRWIELLRHIQGHKYYINQDREDEIPFLEAAKSWYENVYLPIVDVIFRENILARFPGRSFGDLYMWIIKHWDGLKHKYGNDFSLNKAAIDYANRYGKSRRERFTEKLRKIGKLLRSFFLR</sequence>
<dbReference type="RefSeq" id="WP_013254944.1">
    <property type="nucleotide sequence ID" value="NC_014364.1"/>
</dbReference>
<proteinExistence type="predicted"/>
<dbReference type="Proteomes" id="UP000002318">
    <property type="component" value="Chromosome"/>
</dbReference>